<reference evidence="2 3" key="1">
    <citation type="submission" date="2016-10" db="EMBL/GenBank/DDBJ databases">
        <authorList>
            <person name="de Groot N.N."/>
        </authorList>
    </citation>
    <scope>NUCLEOTIDE SEQUENCE [LARGE SCALE GENOMIC DNA]</scope>
    <source>
        <strain evidence="2 3">DSM 44637</strain>
    </source>
</reference>
<organism evidence="2 3">
    <name type="scientific">Amycolatopsis rubida</name>
    <dbReference type="NCBI Taxonomy" id="112413"/>
    <lineage>
        <taxon>Bacteria</taxon>
        <taxon>Bacillati</taxon>
        <taxon>Actinomycetota</taxon>
        <taxon>Actinomycetes</taxon>
        <taxon>Pseudonocardiales</taxon>
        <taxon>Pseudonocardiaceae</taxon>
        <taxon>Amycolatopsis</taxon>
    </lineage>
</organism>
<evidence type="ECO:0000313" key="2">
    <source>
        <dbReference type="EMBL" id="SFP62563.1"/>
    </source>
</evidence>
<gene>
    <name evidence="2" type="ORF">SAMN05421854_10688</name>
</gene>
<dbReference type="Proteomes" id="UP000199137">
    <property type="component" value="Unassembled WGS sequence"/>
</dbReference>
<dbReference type="EMBL" id="FOWC01000006">
    <property type="protein sequence ID" value="SFP62563.1"/>
    <property type="molecule type" value="Genomic_DNA"/>
</dbReference>
<dbReference type="AlphaFoldDB" id="A0A1I5RVU2"/>
<dbReference type="STRING" id="112413.SAMN05421854_10688"/>
<protein>
    <submittedName>
        <fullName evidence="2">Uncharacterized protein</fullName>
    </submittedName>
</protein>
<sequence length="53" mass="5814">MASLVSPEFRPCGQASGRPKRYRSIAPLRAQPITGNKLPINWEKPLGTRPPAT</sequence>
<name>A0A1I5RVU2_9PSEU</name>
<evidence type="ECO:0000256" key="1">
    <source>
        <dbReference type="SAM" id="MobiDB-lite"/>
    </source>
</evidence>
<proteinExistence type="predicted"/>
<feature type="region of interest" description="Disordered" evidence="1">
    <location>
        <begin position="1"/>
        <end position="30"/>
    </location>
</feature>
<evidence type="ECO:0000313" key="3">
    <source>
        <dbReference type="Proteomes" id="UP000199137"/>
    </source>
</evidence>
<accession>A0A1I5RVU2</accession>